<keyword evidence="2" id="KW-1185">Reference proteome</keyword>
<protein>
    <submittedName>
        <fullName evidence="1">Uncharacterized protein</fullName>
    </submittedName>
</protein>
<sequence length="220" mass="23087">MLDNARTGWHANAGDTLVRLVGADGSAAQPQRQRLLGLGASQRDLCDAIHALCAVHGQHPGIAATALAQRAHPDACDWIERIADGCTIERGYLAQLAAAAGPLPSTPGQAETHATLVGQRHAMDMLARSDRRGCSTGAVAALVLDWHAIRALLDHAAARFGIDPVALALPSVEECVMVVDDLAQLPAVERAMSFGAAQVLAQHRGLWQLLDARASAREAA</sequence>
<organism evidence="1 2">
    <name type="scientific">Sphingomonas jinjuensis</name>
    <dbReference type="NCBI Taxonomy" id="535907"/>
    <lineage>
        <taxon>Bacteria</taxon>
        <taxon>Pseudomonadati</taxon>
        <taxon>Pseudomonadota</taxon>
        <taxon>Alphaproteobacteria</taxon>
        <taxon>Sphingomonadales</taxon>
        <taxon>Sphingomonadaceae</taxon>
        <taxon>Sphingomonas</taxon>
    </lineage>
</organism>
<evidence type="ECO:0000313" key="1">
    <source>
        <dbReference type="EMBL" id="MBB4153493.1"/>
    </source>
</evidence>
<dbReference type="RefSeq" id="WP_183983166.1">
    <property type="nucleotide sequence ID" value="NZ_JACIEV010000003.1"/>
</dbReference>
<dbReference type="Proteomes" id="UP000529795">
    <property type="component" value="Unassembled WGS sequence"/>
</dbReference>
<gene>
    <name evidence="1" type="ORF">GGQ80_001395</name>
</gene>
<evidence type="ECO:0000313" key="2">
    <source>
        <dbReference type="Proteomes" id="UP000529795"/>
    </source>
</evidence>
<dbReference type="AlphaFoldDB" id="A0A840F2A8"/>
<reference evidence="1 2" key="1">
    <citation type="submission" date="2020-08" db="EMBL/GenBank/DDBJ databases">
        <title>Genomic Encyclopedia of Type Strains, Phase IV (KMG-IV): sequencing the most valuable type-strain genomes for metagenomic binning, comparative biology and taxonomic classification.</title>
        <authorList>
            <person name="Goeker M."/>
        </authorList>
    </citation>
    <scope>NUCLEOTIDE SEQUENCE [LARGE SCALE GENOMIC DNA]</scope>
    <source>
        <strain evidence="1 2">YC6723</strain>
    </source>
</reference>
<dbReference type="InterPro" id="IPR054248">
    <property type="entry name" value="DUF6975"/>
</dbReference>
<dbReference type="EMBL" id="JACIEV010000003">
    <property type="protein sequence ID" value="MBB4153493.1"/>
    <property type="molecule type" value="Genomic_DNA"/>
</dbReference>
<comment type="caution">
    <text evidence="1">The sequence shown here is derived from an EMBL/GenBank/DDBJ whole genome shotgun (WGS) entry which is preliminary data.</text>
</comment>
<proteinExistence type="predicted"/>
<dbReference type="Pfam" id="PF22391">
    <property type="entry name" value="DUF6975"/>
    <property type="match status" value="1"/>
</dbReference>
<accession>A0A840F2A8</accession>
<name>A0A840F2A8_9SPHN</name>